<dbReference type="EMBL" id="LRIE01000082">
    <property type="protein sequence ID" value="KZM34015.1"/>
    <property type="molecule type" value="Genomic_DNA"/>
</dbReference>
<evidence type="ECO:0008006" key="6">
    <source>
        <dbReference type="Google" id="ProtNLM"/>
    </source>
</evidence>
<reference evidence="3 5" key="2">
    <citation type="submission" date="2016-06" db="EMBL/GenBank/DDBJ databases">
        <title>Genome sequence of Oerskovia enterophila DSM 43852.</title>
        <authorList>
            <person name="Poehlein A."/>
            <person name="Jag V."/>
            <person name="Bengelsdorf F.R."/>
            <person name="Daniel R."/>
            <person name="Duerre P."/>
        </authorList>
    </citation>
    <scope>NUCLEOTIDE SEQUENCE [LARGE SCALE GENOMIC DNA]</scope>
    <source>
        <strain evidence="3 5">DSM 43852</strain>
    </source>
</reference>
<dbReference type="PATRIC" id="fig|43678.3.peg.3324"/>
<dbReference type="Proteomes" id="UP000076447">
    <property type="component" value="Unassembled WGS sequence"/>
</dbReference>
<evidence type="ECO:0000313" key="5">
    <source>
        <dbReference type="Proteomes" id="UP000093412"/>
    </source>
</evidence>
<comment type="caution">
    <text evidence="2">The sequence shown here is derived from an EMBL/GenBank/DDBJ whole genome shotgun (WGS) entry which is preliminary data.</text>
</comment>
<accession>A0A163QCH3</accession>
<dbReference type="AlphaFoldDB" id="A0A163QCH3"/>
<reference evidence="2 4" key="1">
    <citation type="submission" date="2016-01" db="EMBL/GenBank/DDBJ databases">
        <title>Genome sequence of Oerskovia enterophila VJag, an agar and cellulose degrading bacterium.</title>
        <authorList>
            <person name="Poehlein A."/>
            <person name="Jag V."/>
            <person name="Bengelsdorf F."/>
            <person name="Duerre P."/>
            <person name="Daniel R."/>
        </authorList>
    </citation>
    <scope>NUCLEOTIDE SEQUENCE [LARGE SCALE GENOMIC DNA]</scope>
    <source>
        <strain evidence="2 4">VJag</strain>
    </source>
</reference>
<organism evidence="2 4">
    <name type="scientific">Oerskovia enterophila</name>
    <dbReference type="NCBI Taxonomy" id="43678"/>
    <lineage>
        <taxon>Bacteria</taxon>
        <taxon>Bacillati</taxon>
        <taxon>Actinomycetota</taxon>
        <taxon>Actinomycetes</taxon>
        <taxon>Micrococcales</taxon>
        <taxon>Cellulomonadaceae</taxon>
        <taxon>Oerskovia</taxon>
    </lineage>
</organism>
<protein>
    <recommendedName>
        <fullName evidence="6">IrrE N-terminal-like domain-containing protein</fullName>
    </recommendedName>
</protein>
<dbReference type="EMBL" id="MAQA01000013">
    <property type="protein sequence ID" value="OCI31774.1"/>
    <property type="molecule type" value="Genomic_DNA"/>
</dbReference>
<dbReference type="OrthoDB" id="4144896at2"/>
<evidence type="ECO:0000313" key="3">
    <source>
        <dbReference type="EMBL" id="OCI31774.1"/>
    </source>
</evidence>
<evidence type="ECO:0000313" key="4">
    <source>
        <dbReference type="Proteomes" id="UP000076447"/>
    </source>
</evidence>
<gene>
    <name evidence="3" type="ORF">OERS_14450</name>
    <name evidence="2" type="ORF">OJAG_31650</name>
</gene>
<name>A0A163QCH3_9CELL</name>
<dbReference type="RefSeq" id="WP_056646861.1">
    <property type="nucleotide sequence ID" value="NZ_LRIE01000082.1"/>
</dbReference>
<proteinExistence type="predicted"/>
<evidence type="ECO:0000256" key="1">
    <source>
        <dbReference type="SAM" id="MobiDB-lite"/>
    </source>
</evidence>
<dbReference type="Gene3D" id="1.10.10.2910">
    <property type="match status" value="1"/>
</dbReference>
<evidence type="ECO:0000313" key="2">
    <source>
        <dbReference type="EMBL" id="KZM34015.1"/>
    </source>
</evidence>
<dbReference type="STRING" id="43678.OJAG_31650"/>
<dbReference type="Proteomes" id="UP000093412">
    <property type="component" value="Unassembled WGS sequence"/>
</dbReference>
<keyword evidence="5" id="KW-1185">Reference proteome</keyword>
<feature type="region of interest" description="Disordered" evidence="1">
    <location>
        <begin position="85"/>
        <end position="107"/>
    </location>
</feature>
<sequence length="138" mass="15428">MNEHRTRLTAAGLDRARSIDDARRIVATLRERPIDVVDGPLGEGISGMWLSMPDGEKIIVNSEATLSERHRHHIIAHELVHILDACDDPDAPPPGPQRRNRYEDPVEHRAESIASELMMSIEATGGVAHRLAGMERYR</sequence>